<gene>
    <name evidence="1" type="ORF">I4F81_001756</name>
</gene>
<sequence length="855" mass="90903">MSGPQGAPDPASAKEASAGRRSIEIENKTGRPDSPPSPVKQQRSPDPHKEHEKRTPSGGSKAEGEAGEPPESVAAQDLGSGSLNMSTSQNGAVLPPSSRKFSTGPKKSTPAKGRVKQAQPKAPPKATTTPKSKTAKTNAVKDGAPAASKSMSPGKQLLQCSPVSSSTPPVAPMPEISLARRPVAGSVPPQPALATPMLFDQTTSALIRSIAVLGIELANSPRPFTGVFVVLERGDGSKKNPYDGEVIDCGSVLRSAAFEEAFKDSFWRARRPHLGSAAASLPAKLGGALNFGSAAHTGRTSAKGDAGAAAGGSTGDDEGSDEEDAEAPTMTVHSAQVMREAKEAPLGTKTIPDDMVPNALAALGIRSLGQLTPDRMRRLFKAISASVNAATATKTQWTWAHICPLEMLVNEWSWGQSGTIHALCLYPPWHPSKRPKADLRRVAVLLAGTLDDAWRYFLCVEFGVAWKADLVFQMAPACGSLLPKKRLFGAAVKGVTSDTTAKKKRVESNGVGGIAGATGTVLSDSYRTQAGERSLVQVVEDADGASLVRLATMEEMATAATFKDRSIIIEHLPPEDVDRAAVMRANKDLGVLLPTTVVCDCMEYYDYDVGLRQDNDDESGVLSPILKVKAMGLDPSVLTRSAVMTMFDVHSYNDDVGSARRAFEWLDQLIVSTDNFSHGLAMLRIGALRVTQEAARKAAREVAEEARDCEQLGLVINLNNNHWASAVVDVRARRVVVYDSLSGVEADEKSVAVDRVLMLCRAVEAKKATRSAAERVVVESGGPWTVDHIDQPQQVDGYNCGAFAVAHVVCALTGVDFSKKRPQGNLLRLALVHTIMDRGELYREAWNGCSSSDAP</sequence>
<comment type="caution">
    <text evidence="1">The sequence shown here is derived from an EMBL/GenBank/DDBJ whole genome shotgun (WGS) entry which is preliminary data.</text>
</comment>
<dbReference type="EMBL" id="CM020618">
    <property type="protein sequence ID" value="KAK1859159.1"/>
    <property type="molecule type" value="Genomic_DNA"/>
</dbReference>
<evidence type="ECO:0000313" key="1">
    <source>
        <dbReference type="EMBL" id="KAK1859159.1"/>
    </source>
</evidence>
<name>A0ACC3BMF0_PYRYE</name>
<evidence type="ECO:0000313" key="2">
    <source>
        <dbReference type="Proteomes" id="UP000798662"/>
    </source>
</evidence>
<reference evidence="1" key="1">
    <citation type="submission" date="2019-11" db="EMBL/GenBank/DDBJ databases">
        <title>Nori genome reveals adaptations in red seaweeds to the harsh intertidal environment.</title>
        <authorList>
            <person name="Wang D."/>
            <person name="Mao Y."/>
        </authorList>
    </citation>
    <scope>NUCLEOTIDE SEQUENCE</scope>
    <source>
        <tissue evidence="1">Gametophyte</tissue>
    </source>
</reference>
<accession>A0ACC3BMF0</accession>
<keyword evidence="2" id="KW-1185">Reference proteome</keyword>
<proteinExistence type="predicted"/>
<organism evidence="1 2">
    <name type="scientific">Pyropia yezoensis</name>
    <name type="common">Susabi-nori</name>
    <name type="synonym">Porphyra yezoensis</name>
    <dbReference type="NCBI Taxonomy" id="2788"/>
    <lineage>
        <taxon>Eukaryota</taxon>
        <taxon>Rhodophyta</taxon>
        <taxon>Bangiophyceae</taxon>
        <taxon>Bangiales</taxon>
        <taxon>Bangiaceae</taxon>
        <taxon>Pyropia</taxon>
    </lineage>
</organism>
<protein>
    <submittedName>
        <fullName evidence="1">Uncharacterized protein</fullName>
    </submittedName>
</protein>
<dbReference type="Proteomes" id="UP000798662">
    <property type="component" value="Chromosome 1"/>
</dbReference>